<dbReference type="InterPro" id="IPR017853">
    <property type="entry name" value="GH"/>
</dbReference>
<sequence length="80" mass="8814">MLTAQTPVYLDDTQPVEARVKDALSRMTLEEKVALCHAQSKFSSPGVPRLGIPEIHMSDGPHGVRAEVNWNDVGICRVDE</sequence>
<dbReference type="GO" id="GO:0004553">
    <property type="term" value="F:hydrolase activity, hydrolyzing O-glycosyl compounds"/>
    <property type="evidence" value="ECO:0007669"/>
    <property type="project" value="InterPro"/>
</dbReference>
<evidence type="ECO:0000313" key="2">
    <source>
        <dbReference type="EMBL" id="AIA88406.1"/>
    </source>
</evidence>
<dbReference type="InterPro" id="IPR036962">
    <property type="entry name" value="Glyco_hydro_3_N_sf"/>
</dbReference>
<dbReference type="GO" id="GO:0005975">
    <property type="term" value="P:carbohydrate metabolic process"/>
    <property type="evidence" value="ECO:0007669"/>
    <property type="project" value="InterPro"/>
</dbReference>
<organism evidence="2">
    <name type="scientific">uncultured Capnocytophaga sp</name>
    <dbReference type="NCBI Taxonomy" id="159273"/>
    <lineage>
        <taxon>Bacteria</taxon>
        <taxon>Pseudomonadati</taxon>
        <taxon>Bacteroidota</taxon>
        <taxon>Flavobacteriia</taxon>
        <taxon>Flavobacteriales</taxon>
        <taxon>Flavobacteriaceae</taxon>
        <taxon>Capnocytophaga</taxon>
        <taxon>environmental samples</taxon>
    </lineage>
</organism>
<evidence type="ECO:0000256" key="1">
    <source>
        <dbReference type="ARBA" id="ARBA00022801"/>
    </source>
</evidence>
<accession>A0A060C6Q9</accession>
<dbReference type="Gene3D" id="3.20.20.300">
    <property type="entry name" value="Glycoside hydrolase, family 3, N-terminal domain"/>
    <property type="match status" value="1"/>
</dbReference>
<reference evidence="2" key="1">
    <citation type="journal article" date="2013" name="Environ. Microbiol.">
        <title>Seasonally variable intestinal metagenomes of the red palm weevil (Rhynchophorus ferrugineus).</title>
        <authorList>
            <person name="Jia S."/>
            <person name="Zhang X."/>
            <person name="Zhang G."/>
            <person name="Yin A."/>
            <person name="Zhang S."/>
            <person name="Li F."/>
            <person name="Wang L."/>
            <person name="Zhao D."/>
            <person name="Yun Q."/>
            <person name="Tala"/>
            <person name="Wang J."/>
            <person name="Sun G."/>
            <person name="Baabdullah M."/>
            <person name="Yu X."/>
            <person name="Hu S."/>
            <person name="Al-Mssallem I.S."/>
            <person name="Yu J."/>
        </authorList>
    </citation>
    <scope>NUCLEOTIDE SEQUENCE</scope>
</reference>
<proteinExistence type="predicted"/>
<dbReference type="EMBL" id="KF121122">
    <property type="protein sequence ID" value="AIA88406.1"/>
    <property type="molecule type" value="Genomic_DNA"/>
</dbReference>
<dbReference type="AlphaFoldDB" id="A0A060C6Q9"/>
<dbReference type="SUPFAM" id="SSF51445">
    <property type="entry name" value="(Trans)glycosidases"/>
    <property type="match status" value="1"/>
</dbReference>
<keyword evidence="1" id="KW-0378">Hydrolase</keyword>
<name>A0A060C6Q9_9FLAO</name>
<protein>
    <submittedName>
        <fullName evidence="2">CAZy families GH3 protein</fullName>
    </submittedName>
</protein>